<keyword evidence="5" id="KW-1185">Reference proteome</keyword>
<keyword evidence="2" id="KW-1133">Transmembrane helix</keyword>
<dbReference type="AlphaFoldDB" id="A7RSD5"/>
<feature type="compositionally biased region" description="Low complexity" evidence="1">
    <location>
        <begin position="153"/>
        <end position="162"/>
    </location>
</feature>
<dbReference type="PROSITE" id="PS51782">
    <property type="entry name" value="LYSM"/>
    <property type="match status" value="1"/>
</dbReference>
<evidence type="ECO:0000256" key="2">
    <source>
        <dbReference type="SAM" id="Phobius"/>
    </source>
</evidence>
<feature type="region of interest" description="Disordered" evidence="1">
    <location>
        <begin position="133"/>
        <end position="165"/>
    </location>
</feature>
<dbReference type="PANTHER" id="PTHR20932">
    <property type="entry name" value="LYSM AND PUTATIVE PEPTIDOGLYCAN-BINDING DOMAIN-CONTAINING PROTEIN"/>
    <property type="match status" value="1"/>
</dbReference>
<accession>A7RSD5</accession>
<organism evidence="4 5">
    <name type="scientific">Nematostella vectensis</name>
    <name type="common">Starlet sea anemone</name>
    <dbReference type="NCBI Taxonomy" id="45351"/>
    <lineage>
        <taxon>Eukaryota</taxon>
        <taxon>Metazoa</taxon>
        <taxon>Cnidaria</taxon>
        <taxon>Anthozoa</taxon>
        <taxon>Hexacorallia</taxon>
        <taxon>Actiniaria</taxon>
        <taxon>Edwardsiidae</taxon>
        <taxon>Nematostella</taxon>
    </lineage>
</organism>
<dbReference type="eggNOG" id="KOG2850">
    <property type="taxonomic scope" value="Eukaryota"/>
</dbReference>
<dbReference type="EMBL" id="DS469534">
    <property type="protein sequence ID" value="EDO45617.1"/>
    <property type="molecule type" value="Genomic_DNA"/>
</dbReference>
<evidence type="ECO:0000313" key="4">
    <source>
        <dbReference type="EMBL" id="EDO45617.1"/>
    </source>
</evidence>
<dbReference type="PhylomeDB" id="A7RSD5"/>
<dbReference type="PANTHER" id="PTHR20932:SF13">
    <property type="entry name" value="LD36653P"/>
    <property type="match status" value="1"/>
</dbReference>
<feature type="domain" description="LysM" evidence="3">
    <location>
        <begin position="77"/>
        <end position="121"/>
    </location>
</feature>
<protein>
    <recommendedName>
        <fullName evidence="3">LysM domain-containing protein</fullName>
    </recommendedName>
</protein>
<dbReference type="Gene3D" id="3.10.350.10">
    <property type="entry name" value="LysM domain"/>
    <property type="match status" value="1"/>
</dbReference>
<dbReference type="CDD" id="cd00118">
    <property type="entry name" value="LysM"/>
    <property type="match status" value="1"/>
</dbReference>
<dbReference type="InterPro" id="IPR045030">
    <property type="entry name" value="LYSM1-4"/>
</dbReference>
<reference evidence="4 5" key="1">
    <citation type="journal article" date="2007" name="Science">
        <title>Sea anemone genome reveals ancestral eumetazoan gene repertoire and genomic organization.</title>
        <authorList>
            <person name="Putnam N.H."/>
            <person name="Srivastava M."/>
            <person name="Hellsten U."/>
            <person name="Dirks B."/>
            <person name="Chapman J."/>
            <person name="Salamov A."/>
            <person name="Terry A."/>
            <person name="Shapiro H."/>
            <person name="Lindquist E."/>
            <person name="Kapitonov V.V."/>
            <person name="Jurka J."/>
            <person name="Genikhovich G."/>
            <person name="Grigoriev I.V."/>
            <person name="Lucas S.M."/>
            <person name="Steele R.E."/>
            <person name="Finnerty J.R."/>
            <person name="Technau U."/>
            <person name="Martindale M.Q."/>
            <person name="Rokhsar D.S."/>
        </authorList>
    </citation>
    <scope>NUCLEOTIDE SEQUENCE [LARGE SCALE GENOMIC DNA]</scope>
    <source>
        <strain evidence="5">CH2 X CH6</strain>
    </source>
</reference>
<dbReference type="InterPro" id="IPR018392">
    <property type="entry name" value="LysM"/>
</dbReference>
<dbReference type="FunCoup" id="A7RSD5">
    <property type="interactions" value="296"/>
</dbReference>
<dbReference type="Pfam" id="PF01476">
    <property type="entry name" value="LysM"/>
    <property type="match status" value="1"/>
</dbReference>
<dbReference type="OMA" id="IALQFCC"/>
<dbReference type="KEGG" id="nve:5517664"/>
<evidence type="ECO:0000313" key="5">
    <source>
        <dbReference type="Proteomes" id="UP000001593"/>
    </source>
</evidence>
<sequence length="270" mass="31003">MNRRGNYTKYSALKFENESFGEVQNKAVSRVYVFGNDSSEELSLDDQVVEMSEIRTRGGKKESKPYSGQDLKKSFLLEREIHENDTLQSFALNFGCTMEEIKRANNLYSEQDFHALQMIKIPVQPHGLLAEQEKENKEKGKKTKQKPQPLDLEATTTANDNNAEFDDNDSLVRTVSIRSALNSPYSFLKNMDEDLKNICKGSSLRKANLDQVARTLTVNCIHPIRLQTEKRDLGNVWGIGWKWFVVLLVLVCIVIPAFIAAYWLWPHKKR</sequence>
<dbReference type="InterPro" id="IPR036779">
    <property type="entry name" value="LysM_dom_sf"/>
</dbReference>
<dbReference type="InParanoid" id="A7RSD5"/>
<dbReference type="Proteomes" id="UP000001593">
    <property type="component" value="Unassembled WGS sequence"/>
</dbReference>
<proteinExistence type="predicted"/>
<dbReference type="HOGENOM" id="CLU_070676_0_1_1"/>
<keyword evidence="2" id="KW-0812">Transmembrane</keyword>
<feature type="transmembrane region" description="Helical" evidence="2">
    <location>
        <begin position="241"/>
        <end position="265"/>
    </location>
</feature>
<evidence type="ECO:0000259" key="3">
    <source>
        <dbReference type="PROSITE" id="PS51782"/>
    </source>
</evidence>
<dbReference type="STRING" id="45351.A7RSD5"/>
<dbReference type="OrthoDB" id="538216at2759"/>
<gene>
    <name evidence="4" type="ORF">NEMVEDRAFT_v1g240370</name>
</gene>
<keyword evidence="2" id="KW-0472">Membrane</keyword>
<name>A7RSD5_NEMVE</name>
<evidence type="ECO:0000256" key="1">
    <source>
        <dbReference type="SAM" id="MobiDB-lite"/>
    </source>
</evidence>